<protein>
    <recommendedName>
        <fullName evidence="2">Signal transduction histidine kinase internal region domain-containing protein</fullName>
    </recommendedName>
</protein>
<dbReference type="InterPro" id="IPR050640">
    <property type="entry name" value="Bact_2-comp_sensor_kinase"/>
</dbReference>
<keyword evidence="1" id="KW-0812">Transmembrane</keyword>
<evidence type="ECO:0000256" key="1">
    <source>
        <dbReference type="SAM" id="Phobius"/>
    </source>
</evidence>
<dbReference type="InterPro" id="IPR036890">
    <property type="entry name" value="HATPase_C_sf"/>
</dbReference>
<gene>
    <name evidence="3" type="ORF">E0F88_13950</name>
</gene>
<dbReference type="GO" id="GO:0016020">
    <property type="term" value="C:membrane"/>
    <property type="evidence" value="ECO:0007669"/>
    <property type="project" value="InterPro"/>
</dbReference>
<feature type="domain" description="Signal transduction histidine kinase internal region" evidence="2">
    <location>
        <begin position="167"/>
        <end position="241"/>
    </location>
</feature>
<organism evidence="3 4">
    <name type="scientific">Dyadobacter psychrotolerans</name>
    <dbReference type="NCBI Taxonomy" id="2541721"/>
    <lineage>
        <taxon>Bacteria</taxon>
        <taxon>Pseudomonadati</taxon>
        <taxon>Bacteroidota</taxon>
        <taxon>Cytophagia</taxon>
        <taxon>Cytophagales</taxon>
        <taxon>Spirosomataceae</taxon>
        <taxon>Dyadobacter</taxon>
    </lineage>
</organism>
<dbReference type="Pfam" id="PF06580">
    <property type="entry name" value="His_kinase"/>
    <property type="match status" value="1"/>
</dbReference>
<reference evidence="3 4" key="1">
    <citation type="submission" date="2019-03" db="EMBL/GenBank/DDBJ databases">
        <title>Dyadobacter AR-3-6 sp. nov., isolated from arctic soil.</title>
        <authorList>
            <person name="Chaudhary D.K."/>
        </authorList>
    </citation>
    <scope>NUCLEOTIDE SEQUENCE [LARGE SCALE GENOMIC DNA]</scope>
    <source>
        <strain evidence="3 4">AR-3-6</strain>
    </source>
</reference>
<keyword evidence="4" id="KW-1185">Reference proteome</keyword>
<comment type="caution">
    <text evidence="3">The sequence shown here is derived from an EMBL/GenBank/DDBJ whole genome shotgun (WGS) entry which is preliminary data.</text>
</comment>
<feature type="transmembrane region" description="Helical" evidence="1">
    <location>
        <begin position="119"/>
        <end position="136"/>
    </location>
</feature>
<evidence type="ECO:0000259" key="2">
    <source>
        <dbReference type="Pfam" id="PF06580"/>
    </source>
</evidence>
<feature type="transmembrane region" description="Helical" evidence="1">
    <location>
        <begin position="15"/>
        <end position="36"/>
    </location>
</feature>
<dbReference type="PANTHER" id="PTHR34220">
    <property type="entry name" value="SENSOR HISTIDINE KINASE YPDA"/>
    <property type="match status" value="1"/>
</dbReference>
<dbReference type="PANTHER" id="PTHR34220:SF7">
    <property type="entry name" value="SENSOR HISTIDINE KINASE YPDA"/>
    <property type="match status" value="1"/>
</dbReference>
<proteinExistence type="predicted"/>
<dbReference type="InterPro" id="IPR010559">
    <property type="entry name" value="Sig_transdc_His_kin_internal"/>
</dbReference>
<dbReference type="Proteomes" id="UP000294850">
    <property type="component" value="Unassembled WGS sequence"/>
</dbReference>
<dbReference type="AlphaFoldDB" id="A0A4R5DTH8"/>
<dbReference type="OrthoDB" id="927174at2"/>
<sequence length="350" mass="39990">MLTLFMKSSLPISNLHRITLLMAVWINLFVLVLIFNNRDADALIIPKLLKSFAIIYILGLTNILAIYLIQKKYEHVFKKPERVRYIFSTLLSLAVFLVLSIALENIGADDKELVGQQKVNALILVFVIFHMLTVVLHDQVILQHSKAQAELENMQLKAAISEASNFQLRQQIHPHFLFNSLTILKSIYKKDAVKGEFYLTRLSNFLRASFSDHSSRITSLQTELTLCTDYMDMQKIRFGDAIHYDVNVSEQAQIKYVPFFSIQVLLENAIKHNAMTEANPLKIIVFESGSFITVKNNLQPKANKEDSTGQGLANLAERYRLLSGDRIIITQDQGTFSATIKMYENEDSYH</sequence>
<dbReference type="EMBL" id="SMFL01000004">
    <property type="protein sequence ID" value="TDE15600.1"/>
    <property type="molecule type" value="Genomic_DNA"/>
</dbReference>
<keyword evidence="1" id="KW-1133">Transmembrane helix</keyword>
<dbReference type="Gene3D" id="3.30.565.10">
    <property type="entry name" value="Histidine kinase-like ATPase, C-terminal domain"/>
    <property type="match status" value="1"/>
</dbReference>
<feature type="transmembrane region" description="Helical" evidence="1">
    <location>
        <begin position="85"/>
        <end position="107"/>
    </location>
</feature>
<name>A0A4R5DTH8_9BACT</name>
<keyword evidence="1" id="KW-0472">Membrane</keyword>
<accession>A0A4R5DTH8</accession>
<evidence type="ECO:0000313" key="4">
    <source>
        <dbReference type="Proteomes" id="UP000294850"/>
    </source>
</evidence>
<dbReference type="GO" id="GO:0000155">
    <property type="term" value="F:phosphorelay sensor kinase activity"/>
    <property type="evidence" value="ECO:0007669"/>
    <property type="project" value="InterPro"/>
</dbReference>
<evidence type="ECO:0000313" key="3">
    <source>
        <dbReference type="EMBL" id="TDE15600.1"/>
    </source>
</evidence>
<feature type="transmembrane region" description="Helical" evidence="1">
    <location>
        <begin position="48"/>
        <end position="69"/>
    </location>
</feature>